<name>A0ABY2UCU8_9GAMM</name>
<gene>
    <name evidence="1" type="ORF">FDY93_19145</name>
</gene>
<dbReference type="Pfam" id="PF15566">
    <property type="entry name" value="Imm32"/>
    <property type="match status" value="1"/>
</dbReference>
<evidence type="ECO:0000313" key="1">
    <source>
        <dbReference type="EMBL" id="TLM73201.1"/>
    </source>
</evidence>
<protein>
    <submittedName>
        <fullName evidence="1">Uncharacterized protein</fullName>
    </submittedName>
</protein>
<proteinExistence type="predicted"/>
<comment type="caution">
    <text evidence="1">The sequence shown here is derived from an EMBL/GenBank/DDBJ whole genome shotgun (WGS) entry which is preliminary data.</text>
</comment>
<organism evidence="1 2">
    <name type="scientific">Microbulbifer harenosus</name>
    <dbReference type="NCBI Taxonomy" id="2576840"/>
    <lineage>
        <taxon>Bacteria</taxon>
        <taxon>Pseudomonadati</taxon>
        <taxon>Pseudomonadota</taxon>
        <taxon>Gammaproteobacteria</taxon>
        <taxon>Cellvibrionales</taxon>
        <taxon>Microbulbiferaceae</taxon>
        <taxon>Microbulbifer</taxon>
    </lineage>
</organism>
<dbReference type="Proteomes" id="UP000306791">
    <property type="component" value="Unassembled WGS sequence"/>
</dbReference>
<dbReference type="EMBL" id="VANI01000036">
    <property type="protein sequence ID" value="TLM73201.1"/>
    <property type="molecule type" value="Genomic_DNA"/>
</dbReference>
<keyword evidence="2" id="KW-1185">Reference proteome</keyword>
<sequence>MENIVLTVERDEECEQIYIHGSPDKLRWLASRLQAIANEAEKSGQSHDHLMSKEWGGSELSNELQGKKESHSIINHLIVYGWAKS</sequence>
<evidence type="ECO:0000313" key="2">
    <source>
        <dbReference type="Proteomes" id="UP000306791"/>
    </source>
</evidence>
<reference evidence="1 2" key="1">
    <citation type="submission" date="2019-05" db="EMBL/GenBank/DDBJ databases">
        <title>Microbulbifer harenosus sp. nov., an alginate-degrading bacterium isolated from coastal sand.</title>
        <authorList>
            <person name="Huang H."/>
            <person name="Mo K."/>
            <person name="Bao S."/>
        </authorList>
    </citation>
    <scope>NUCLEOTIDE SEQUENCE [LARGE SCALE GENOMIC DNA]</scope>
    <source>
        <strain evidence="1 2">HB161719</strain>
    </source>
</reference>
<dbReference type="InterPro" id="IPR029083">
    <property type="entry name" value="Imm32"/>
</dbReference>
<accession>A0ABY2UCU8</accession>